<dbReference type="AlphaFoldDB" id="A0A3P5XIP9"/>
<evidence type="ECO:0000313" key="1">
    <source>
        <dbReference type="EMBL" id="VDC27533.1"/>
    </source>
</evidence>
<dbReference type="OrthoDB" id="5420070at2"/>
<organism evidence="1 2">
    <name type="scientific">Pseudogemmobacter humi</name>
    <dbReference type="NCBI Taxonomy" id="2483812"/>
    <lineage>
        <taxon>Bacteria</taxon>
        <taxon>Pseudomonadati</taxon>
        <taxon>Pseudomonadota</taxon>
        <taxon>Alphaproteobacteria</taxon>
        <taxon>Rhodobacterales</taxon>
        <taxon>Paracoccaceae</taxon>
        <taxon>Pseudogemmobacter</taxon>
    </lineage>
</organism>
<dbReference type="EMBL" id="UXAW01000061">
    <property type="protein sequence ID" value="VDC27533.1"/>
    <property type="molecule type" value="Genomic_DNA"/>
</dbReference>
<proteinExistence type="predicted"/>
<dbReference type="Proteomes" id="UP000277498">
    <property type="component" value="Unassembled WGS sequence"/>
</dbReference>
<dbReference type="Pfam" id="PF04267">
    <property type="entry name" value="SoxD"/>
    <property type="match status" value="1"/>
</dbReference>
<gene>
    <name evidence="1" type="ORF">XINFAN_01909</name>
</gene>
<dbReference type="RefSeq" id="WP_124086332.1">
    <property type="nucleotide sequence ID" value="NZ_UXAW01000061.1"/>
</dbReference>
<evidence type="ECO:0000313" key="2">
    <source>
        <dbReference type="Proteomes" id="UP000277498"/>
    </source>
</evidence>
<name>A0A3P5XIP9_9RHOB</name>
<protein>
    <submittedName>
        <fullName evidence="1">Sarcosine oxidase, delta subunit family</fullName>
    </submittedName>
</protein>
<dbReference type="InterPro" id="IPR006279">
    <property type="entry name" value="SoxD"/>
</dbReference>
<dbReference type="Gene3D" id="3.30.2270.10">
    <property type="entry name" value="Folate-binding superfamily"/>
    <property type="match status" value="1"/>
</dbReference>
<keyword evidence="2" id="KW-1185">Reference proteome</keyword>
<dbReference type="GO" id="GO:0046653">
    <property type="term" value="P:tetrahydrofolate metabolic process"/>
    <property type="evidence" value="ECO:0007669"/>
    <property type="project" value="InterPro"/>
</dbReference>
<dbReference type="GO" id="GO:0008115">
    <property type="term" value="F:sarcosine oxidase activity"/>
    <property type="evidence" value="ECO:0007669"/>
    <property type="project" value="InterPro"/>
</dbReference>
<accession>A0A3P5XIP9</accession>
<reference evidence="1 2" key="1">
    <citation type="submission" date="2018-11" db="EMBL/GenBank/DDBJ databases">
        <authorList>
            <person name="Criscuolo A."/>
        </authorList>
    </citation>
    <scope>NUCLEOTIDE SEQUENCE [LARGE SCALE GENOMIC DNA]</scope>
    <source>
        <strain evidence="1">ACIP111625</strain>
    </source>
</reference>
<dbReference type="InterPro" id="IPR038561">
    <property type="entry name" value="SoxD_sf"/>
</dbReference>
<sequence>MQIFSCPFCGPRPEYEFHFGGDLGNHRPEGFDAVPDQKWADYLYFRNNPKGMAREVWMHLTCGEMFSMTRDTVTMEAAPGEALAEGQP</sequence>